<gene>
    <name evidence="3" type="ORF">HNQ39_005534</name>
</gene>
<dbReference type="RefSeq" id="WP_184203784.1">
    <property type="nucleotide sequence ID" value="NZ_JACHGW010000008.1"/>
</dbReference>
<evidence type="ECO:0000259" key="2">
    <source>
        <dbReference type="Pfam" id="PF07596"/>
    </source>
</evidence>
<dbReference type="SUPFAM" id="SSF54523">
    <property type="entry name" value="Pili subunits"/>
    <property type="match status" value="1"/>
</dbReference>
<dbReference type="InterPro" id="IPR045584">
    <property type="entry name" value="Pilin-like"/>
</dbReference>
<reference evidence="3 4" key="1">
    <citation type="submission" date="2020-08" db="EMBL/GenBank/DDBJ databases">
        <title>Genomic Encyclopedia of Type Strains, Phase IV (KMG-IV): sequencing the most valuable type-strain genomes for metagenomic binning, comparative biology and taxonomic classification.</title>
        <authorList>
            <person name="Goeker M."/>
        </authorList>
    </citation>
    <scope>NUCLEOTIDE SEQUENCE [LARGE SCALE GENOMIC DNA]</scope>
    <source>
        <strain evidence="3 4">DSM 23562</strain>
    </source>
</reference>
<keyword evidence="1" id="KW-0812">Transmembrane</keyword>
<protein>
    <recommendedName>
        <fullName evidence="2">DUF1559 domain-containing protein</fullName>
    </recommendedName>
</protein>
<keyword evidence="1" id="KW-1133">Transmembrane helix</keyword>
<evidence type="ECO:0000313" key="4">
    <source>
        <dbReference type="Proteomes" id="UP000520814"/>
    </source>
</evidence>
<proteinExistence type="predicted"/>
<dbReference type="EMBL" id="JACHGW010000008">
    <property type="protein sequence ID" value="MBB6053692.1"/>
    <property type="molecule type" value="Genomic_DNA"/>
</dbReference>
<dbReference type="Pfam" id="PF07596">
    <property type="entry name" value="SBP_bac_10"/>
    <property type="match status" value="1"/>
</dbReference>
<dbReference type="PANTHER" id="PTHR30093">
    <property type="entry name" value="GENERAL SECRETION PATHWAY PROTEIN G"/>
    <property type="match status" value="1"/>
</dbReference>
<feature type="transmembrane region" description="Helical" evidence="1">
    <location>
        <begin position="15"/>
        <end position="32"/>
    </location>
</feature>
<feature type="transmembrane region" description="Helical" evidence="1">
    <location>
        <begin position="65"/>
        <end position="87"/>
    </location>
</feature>
<keyword evidence="1" id="KW-0472">Membrane</keyword>
<dbReference type="AlphaFoldDB" id="A0A7W9SVN1"/>
<accession>A0A7W9SVN1</accession>
<evidence type="ECO:0000313" key="3">
    <source>
        <dbReference type="EMBL" id="MBB6053692.1"/>
    </source>
</evidence>
<feature type="domain" description="DUF1559" evidence="2">
    <location>
        <begin position="88"/>
        <end position="122"/>
    </location>
</feature>
<sequence>MKRAKSWFQEYGDCLWFSAPLVGWIVLSITVLMSTMPWFFAIPLGCMVGFVLWLGLGILNGGTTLVEITIGSAIPLVCALTLIPVFAQARERARETACRSNLKDLARAWANYEADHDDKPLPEKNWQAALAPYLPKTFRLQCPDSKGGYRYEAERGGVLFTELKPAHKGHRAAIFTDGTIRLLEVSQAPPRPALLARQ</sequence>
<evidence type="ECO:0000256" key="1">
    <source>
        <dbReference type="SAM" id="Phobius"/>
    </source>
</evidence>
<name>A0A7W9SVN1_ARMRO</name>
<dbReference type="Proteomes" id="UP000520814">
    <property type="component" value="Unassembled WGS sequence"/>
</dbReference>
<feature type="transmembrane region" description="Helical" evidence="1">
    <location>
        <begin position="39"/>
        <end position="59"/>
    </location>
</feature>
<dbReference type="InterPro" id="IPR011453">
    <property type="entry name" value="DUF1559"/>
</dbReference>
<organism evidence="3 4">
    <name type="scientific">Armatimonas rosea</name>
    <dbReference type="NCBI Taxonomy" id="685828"/>
    <lineage>
        <taxon>Bacteria</taxon>
        <taxon>Bacillati</taxon>
        <taxon>Armatimonadota</taxon>
        <taxon>Armatimonadia</taxon>
        <taxon>Armatimonadales</taxon>
        <taxon>Armatimonadaceae</taxon>
        <taxon>Armatimonas</taxon>
    </lineage>
</organism>
<keyword evidence="4" id="KW-1185">Reference proteome</keyword>
<comment type="caution">
    <text evidence="3">The sequence shown here is derived from an EMBL/GenBank/DDBJ whole genome shotgun (WGS) entry which is preliminary data.</text>
</comment>